<dbReference type="EMBL" id="BSUM01000001">
    <property type="protein sequence ID" value="GMA30369.1"/>
    <property type="molecule type" value="Genomic_DNA"/>
</dbReference>
<reference evidence="1" key="2">
    <citation type="submission" date="2023-02" db="EMBL/GenBank/DDBJ databases">
        <authorList>
            <person name="Sun Q."/>
            <person name="Mori K."/>
        </authorList>
    </citation>
    <scope>NUCLEOTIDE SEQUENCE</scope>
    <source>
        <strain evidence="1">NBRC 112290</strain>
    </source>
</reference>
<keyword evidence="2" id="KW-1185">Reference proteome</keyword>
<reference evidence="1" key="1">
    <citation type="journal article" date="2014" name="Int. J. Syst. Evol. Microbiol.">
        <title>Complete genome sequence of Corynebacterium casei LMG S-19264T (=DSM 44701T), isolated from a smear-ripened cheese.</title>
        <authorList>
            <consortium name="US DOE Joint Genome Institute (JGI-PGF)"/>
            <person name="Walter F."/>
            <person name="Albersmeier A."/>
            <person name="Kalinowski J."/>
            <person name="Ruckert C."/>
        </authorList>
    </citation>
    <scope>NUCLEOTIDE SEQUENCE</scope>
    <source>
        <strain evidence="1">NBRC 112290</strain>
    </source>
</reference>
<dbReference type="Proteomes" id="UP001157161">
    <property type="component" value="Unassembled WGS sequence"/>
</dbReference>
<accession>A0AA37UH76</accession>
<name>A0AA37UH76_9MICO</name>
<evidence type="ECO:0000313" key="1">
    <source>
        <dbReference type="EMBL" id="GMA30369.1"/>
    </source>
</evidence>
<gene>
    <name evidence="1" type="ORF">GCM10025875_03610</name>
</gene>
<evidence type="ECO:0000313" key="2">
    <source>
        <dbReference type="Proteomes" id="UP001157161"/>
    </source>
</evidence>
<sequence>MVTSRAPELADVDAAAAAVARMRRAEADAGRTGGARDGGVEADAARGVALLRDAARGQTPVWVTVVGPSGAADRRRLAPLRVQGGHVVARDLERGSDLTIALHRIAAVDPIA</sequence>
<organism evidence="1 2">
    <name type="scientific">Litorihabitans aurantiacus</name>
    <dbReference type="NCBI Taxonomy" id="1930061"/>
    <lineage>
        <taxon>Bacteria</taxon>
        <taxon>Bacillati</taxon>
        <taxon>Actinomycetota</taxon>
        <taxon>Actinomycetes</taxon>
        <taxon>Micrococcales</taxon>
        <taxon>Beutenbergiaceae</taxon>
        <taxon>Litorihabitans</taxon>
    </lineage>
</organism>
<protein>
    <submittedName>
        <fullName evidence="1">Uncharacterized protein</fullName>
    </submittedName>
</protein>
<dbReference type="AlphaFoldDB" id="A0AA37UH76"/>
<proteinExistence type="predicted"/>
<comment type="caution">
    <text evidence="1">The sequence shown here is derived from an EMBL/GenBank/DDBJ whole genome shotgun (WGS) entry which is preliminary data.</text>
</comment>